<organism evidence="2">
    <name type="scientific">Drosophila melanogaster</name>
    <name type="common">Fruit fly</name>
    <dbReference type="NCBI Taxonomy" id="7227"/>
    <lineage>
        <taxon>Eukaryota</taxon>
        <taxon>Metazoa</taxon>
        <taxon>Ecdysozoa</taxon>
        <taxon>Arthropoda</taxon>
        <taxon>Hexapoda</taxon>
        <taxon>Insecta</taxon>
        <taxon>Pterygota</taxon>
        <taxon>Neoptera</taxon>
        <taxon>Endopterygota</taxon>
        <taxon>Diptera</taxon>
        <taxon>Brachycera</taxon>
        <taxon>Muscomorpha</taxon>
        <taxon>Ephydroidea</taxon>
        <taxon>Drosophilidae</taxon>
        <taxon>Drosophila</taxon>
        <taxon>Sophophora</taxon>
    </lineage>
</organism>
<dbReference type="AlphaFoldDB" id="T2GFF4"/>
<feature type="region of interest" description="Disordered" evidence="1">
    <location>
        <begin position="1"/>
        <end position="40"/>
    </location>
</feature>
<evidence type="ECO:0000313" key="2">
    <source>
        <dbReference type="EMBL" id="AGW24089.1"/>
    </source>
</evidence>
<feature type="compositionally biased region" description="Polar residues" evidence="1">
    <location>
        <begin position="1"/>
        <end position="10"/>
    </location>
</feature>
<sequence length="91" mass="9291">MSGALKSQQQRTKKNRQNCSLAVGRHHNEGAQGTGKMGGPGCGKAVPCGSGAFGLAIAIAIAMAFACRWFEFGPKAPTVCTAPQTISAGIK</sequence>
<protein>
    <submittedName>
        <fullName evidence="2">MIP36826p1</fullName>
    </submittedName>
</protein>
<dbReference type="EMBL" id="BT150307">
    <property type="protein sequence ID" value="AGW24089.1"/>
    <property type="molecule type" value="mRNA"/>
</dbReference>
<reference evidence="2" key="1">
    <citation type="submission" date="2013-09" db="EMBL/GenBank/DDBJ databases">
        <authorList>
            <person name="Carlson J."/>
            <person name="Booth B."/>
            <person name="Frise E."/>
            <person name="Sandler J."/>
            <person name="Wan K."/>
            <person name="Yu C."/>
            <person name="Celniker S."/>
        </authorList>
    </citation>
    <scope>NUCLEOTIDE SEQUENCE</scope>
</reference>
<name>T2GFF4_DROME</name>
<proteinExistence type="evidence at transcript level"/>
<evidence type="ECO:0000256" key="1">
    <source>
        <dbReference type="SAM" id="MobiDB-lite"/>
    </source>
</evidence>
<accession>T2GFF4</accession>